<feature type="signal peptide" evidence="1">
    <location>
        <begin position="1"/>
        <end position="19"/>
    </location>
</feature>
<organism evidence="2 3">
    <name type="scientific">Actinotalea lenta</name>
    <dbReference type="NCBI Taxonomy" id="3064654"/>
    <lineage>
        <taxon>Bacteria</taxon>
        <taxon>Bacillati</taxon>
        <taxon>Actinomycetota</taxon>
        <taxon>Actinomycetes</taxon>
        <taxon>Micrococcales</taxon>
        <taxon>Cellulomonadaceae</taxon>
        <taxon>Actinotalea</taxon>
    </lineage>
</organism>
<accession>A0ABT9DB32</accession>
<evidence type="ECO:0008006" key="4">
    <source>
        <dbReference type="Google" id="ProtNLM"/>
    </source>
</evidence>
<gene>
    <name evidence="2" type="ORF">Q6348_12970</name>
</gene>
<keyword evidence="3" id="KW-1185">Reference proteome</keyword>
<dbReference type="EMBL" id="JAUQYP010000001">
    <property type="protein sequence ID" value="MDO8108107.1"/>
    <property type="molecule type" value="Genomic_DNA"/>
</dbReference>
<dbReference type="PROSITE" id="PS51257">
    <property type="entry name" value="PROKAR_LIPOPROTEIN"/>
    <property type="match status" value="1"/>
</dbReference>
<comment type="caution">
    <text evidence="2">The sequence shown here is derived from an EMBL/GenBank/DDBJ whole genome shotgun (WGS) entry which is preliminary data.</text>
</comment>
<name>A0ABT9DB32_9CELL</name>
<dbReference type="RefSeq" id="WP_304601695.1">
    <property type="nucleotide sequence ID" value="NZ_JAUQYO010000001.1"/>
</dbReference>
<evidence type="ECO:0000313" key="2">
    <source>
        <dbReference type="EMBL" id="MDO8108107.1"/>
    </source>
</evidence>
<evidence type="ECO:0000256" key="1">
    <source>
        <dbReference type="SAM" id="SignalP"/>
    </source>
</evidence>
<proteinExistence type="predicted"/>
<feature type="chain" id="PRO_5045841981" description="Lipoprotein" evidence="1">
    <location>
        <begin position="20"/>
        <end position="174"/>
    </location>
</feature>
<reference evidence="2 3" key="1">
    <citation type="submission" date="2023-07" db="EMBL/GenBank/DDBJ databases">
        <title>Description of novel actinomycetes strains, isolated from tidal flat sediment.</title>
        <authorList>
            <person name="Lu C."/>
        </authorList>
    </citation>
    <scope>NUCLEOTIDE SEQUENCE [LARGE SCALE GENOMIC DNA]</scope>
    <source>
        <strain evidence="2 3">SYSU T00b441</strain>
    </source>
</reference>
<protein>
    <recommendedName>
        <fullName evidence="4">Lipoprotein</fullName>
    </recommendedName>
</protein>
<dbReference type="Proteomes" id="UP001232536">
    <property type="component" value="Unassembled WGS sequence"/>
</dbReference>
<evidence type="ECO:0000313" key="3">
    <source>
        <dbReference type="Proteomes" id="UP001232536"/>
    </source>
</evidence>
<sequence>MRIVLVVPALLALALTACASGEAEGSASSADGVALLQTTTMVAGTQHCTWDSPATEGDPLVTRVRFVCQNDLSDARVSGTEELTLVWLALGEEQGQVWVTESASLTTSGGTWTGTGAGVFDLVGVLPTSPGLAPYNYGSVRYVGEGAYEGLEYQEFIAGTDTDLALAGWIRTPG</sequence>
<keyword evidence="1" id="KW-0732">Signal</keyword>